<evidence type="ECO:0000313" key="1">
    <source>
        <dbReference type="EMBL" id="RDV02515.1"/>
    </source>
</evidence>
<comment type="caution">
    <text evidence="1">The sequence shown here is derived from an EMBL/GenBank/DDBJ whole genome shotgun (WGS) entry which is preliminary data.</text>
</comment>
<organism evidence="1 2">
    <name type="scientific">Sphingorhabdus pulchriflava</name>
    <dbReference type="NCBI Taxonomy" id="2292257"/>
    <lineage>
        <taxon>Bacteria</taxon>
        <taxon>Pseudomonadati</taxon>
        <taxon>Pseudomonadota</taxon>
        <taxon>Alphaproteobacteria</taxon>
        <taxon>Sphingomonadales</taxon>
        <taxon>Sphingomonadaceae</taxon>
        <taxon>Sphingorhabdus</taxon>
    </lineage>
</organism>
<dbReference type="EMBL" id="QRGP01000002">
    <property type="protein sequence ID" value="RDV02515.1"/>
    <property type="molecule type" value="Genomic_DNA"/>
</dbReference>
<dbReference type="AlphaFoldDB" id="A0A371B4J2"/>
<name>A0A371B4J2_9SPHN</name>
<proteinExistence type="predicted"/>
<dbReference type="InterPro" id="IPR009964">
    <property type="entry name" value="DUF1491"/>
</dbReference>
<dbReference type="Pfam" id="PF07372">
    <property type="entry name" value="DUF1491"/>
    <property type="match status" value="1"/>
</dbReference>
<protein>
    <submittedName>
        <fullName evidence="1">DUF1491 family protein</fullName>
    </submittedName>
</protein>
<evidence type="ECO:0000313" key="2">
    <source>
        <dbReference type="Proteomes" id="UP000263833"/>
    </source>
</evidence>
<sequence>MLEPRLASHMLVSALIRQTEAHGAFAAVLRKGDRTSGSILLLRREKGLNPALFERFPSLDGPGEWSEITIESIEKEEKISTYLERRATRDPDIWILELDVPSAERFTDILASMN</sequence>
<keyword evidence="2" id="KW-1185">Reference proteome</keyword>
<reference evidence="2" key="1">
    <citation type="submission" date="2018-08" db="EMBL/GenBank/DDBJ databases">
        <authorList>
            <person name="Kim S.-J."/>
            <person name="Jung G.-Y."/>
        </authorList>
    </citation>
    <scope>NUCLEOTIDE SEQUENCE [LARGE SCALE GENOMIC DNA]</scope>
    <source>
        <strain evidence="2">GY_G</strain>
    </source>
</reference>
<gene>
    <name evidence="1" type="ORF">DXH95_11105</name>
</gene>
<dbReference type="Proteomes" id="UP000263833">
    <property type="component" value="Unassembled WGS sequence"/>
</dbReference>
<accession>A0A371B4J2</accession>
<dbReference type="Gene3D" id="3.40.1530.20">
    <property type="entry name" value="Protein of unknown function (DUF1491)"/>
    <property type="match status" value="1"/>
</dbReference>
<dbReference type="OrthoDB" id="9809136at2"/>